<feature type="non-terminal residue" evidence="1">
    <location>
        <position position="59"/>
    </location>
</feature>
<reference evidence="1" key="1">
    <citation type="submission" date="2021-06" db="EMBL/GenBank/DDBJ databases">
        <authorList>
            <person name="Kallberg Y."/>
            <person name="Tangrot J."/>
            <person name="Rosling A."/>
        </authorList>
    </citation>
    <scope>NUCLEOTIDE SEQUENCE</scope>
    <source>
        <strain evidence="1">IL203A</strain>
    </source>
</reference>
<sequence>KKFSVALNVDICRSFYNLNKVIKIDVSSSGFIFLQRFHLSLGVHSFATFCCAILKRKFA</sequence>
<protein>
    <submittedName>
        <fullName evidence="1">12196_t:CDS:1</fullName>
    </submittedName>
</protein>
<evidence type="ECO:0000313" key="2">
    <source>
        <dbReference type="Proteomes" id="UP000789702"/>
    </source>
</evidence>
<name>A0ACA9PFX1_9GLOM</name>
<evidence type="ECO:0000313" key="1">
    <source>
        <dbReference type="EMBL" id="CAG8706682.1"/>
    </source>
</evidence>
<feature type="non-terminal residue" evidence="1">
    <location>
        <position position="1"/>
    </location>
</feature>
<dbReference type="EMBL" id="CAJVPU010028323">
    <property type="protein sequence ID" value="CAG8706682.1"/>
    <property type="molecule type" value="Genomic_DNA"/>
</dbReference>
<dbReference type="Proteomes" id="UP000789702">
    <property type="component" value="Unassembled WGS sequence"/>
</dbReference>
<proteinExistence type="predicted"/>
<organism evidence="1 2">
    <name type="scientific">Dentiscutata heterogama</name>
    <dbReference type="NCBI Taxonomy" id="1316150"/>
    <lineage>
        <taxon>Eukaryota</taxon>
        <taxon>Fungi</taxon>
        <taxon>Fungi incertae sedis</taxon>
        <taxon>Mucoromycota</taxon>
        <taxon>Glomeromycotina</taxon>
        <taxon>Glomeromycetes</taxon>
        <taxon>Diversisporales</taxon>
        <taxon>Gigasporaceae</taxon>
        <taxon>Dentiscutata</taxon>
    </lineage>
</organism>
<comment type="caution">
    <text evidence="1">The sequence shown here is derived from an EMBL/GenBank/DDBJ whole genome shotgun (WGS) entry which is preliminary data.</text>
</comment>
<gene>
    <name evidence="1" type="ORF">DHETER_LOCUS12031</name>
</gene>
<accession>A0ACA9PFX1</accession>
<keyword evidence="2" id="KW-1185">Reference proteome</keyword>